<evidence type="ECO:0000313" key="3">
    <source>
        <dbReference type="EMBL" id="RMZ54264.1"/>
    </source>
</evidence>
<evidence type="ECO:0000313" key="4">
    <source>
        <dbReference type="Proteomes" id="UP000279271"/>
    </source>
</evidence>
<accession>A0A1D2A300</accession>
<name>A0A1D2A300_AUXPR</name>
<dbReference type="Gene3D" id="3.30.530.20">
    <property type="match status" value="1"/>
</dbReference>
<dbReference type="EMBL" id="GDKF01005161">
    <property type="protein sequence ID" value="JAT73461.1"/>
    <property type="molecule type" value="Transcribed_RNA"/>
</dbReference>
<organism evidence="2">
    <name type="scientific">Auxenochlorella protothecoides</name>
    <name type="common">Green microalga</name>
    <name type="synonym">Chlorella protothecoides</name>
    <dbReference type="NCBI Taxonomy" id="3075"/>
    <lineage>
        <taxon>Eukaryota</taxon>
        <taxon>Viridiplantae</taxon>
        <taxon>Chlorophyta</taxon>
        <taxon>core chlorophytes</taxon>
        <taxon>Trebouxiophyceae</taxon>
        <taxon>Chlorellales</taxon>
        <taxon>Chlorellaceae</taxon>
        <taxon>Auxenochlorella</taxon>
    </lineage>
</organism>
<protein>
    <submittedName>
        <fullName evidence="2">Uncharacterized protein</fullName>
    </submittedName>
</protein>
<reference evidence="2" key="1">
    <citation type="submission" date="2015-08" db="EMBL/GenBank/DDBJ databases">
        <authorList>
            <person name="Babu N.S."/>
            <person name="Beckwith C.J."/>
            <person name="Beseler K.G."/>
            <person name="Brison A."/>
            <person name="Carone J.V."/>
            <person name="Caskin T.P."/>
            <person name="Diamond M."/>
            <person name="Durham M.E."/>
            <person name="Foxe J.M."/>
            <person name="Go M."/>
            <person name="Henderson B.A."/>
            <person name="Jones I.B."/>
            <person name="McGettigan J.A."/>
            <person name="Micheletti S.J."/>
            <person name="Nasrallah M.E."/>
            <person name="Ortiz D."/>
            <person name="Piller C.R."/>
            <person name="Privatt S.R."/>
            <person name="Schneider S.L."/>
            <person name="Sharp S."/>
            <person name="Smith T.C."/>
            <person name="Stanton J.D."/>
            <person name="Ullery H.E."/>
            <person name="Wilson R.J."/>
            <person name="Serrano M.G."/>
            <person name="Buck G."/>
            <person name="Lee V."/>
            <person name="Wang Y."/>
            <person name="Carvalho R."/>
            <person name="Voegtly L."/>
            <person name="Shi R."/>
            <person name="Duckworth R."/>
            <person name="Johnson A."/>
            <person name="Loviza R."/>
            <person name="Walstead R."/>
            <person name="Shah Z."/>
            <person name="Kiflezghi M."/>
            <person name="Wade K."/>
            <person name="Ball S.L."/>
            <person name="Bradley K.W."/>
            <person name="Asai D.J."/>
            <person name="Bowman C.A."/>
            <person name="Russell D.A."/>
            <person name="Pope W.H."/>
            <person name="Jacobs-Sera D."/>
            <person name="Hendrix R.W."/>
            <person name="Hatfull G.F."/>
        </authorList>
    </citation>
    <scope>NUCLEOTIDE SEQUENCE</scope>
</reference>
<dbReference type="SUPFAM" id="SSF55961">
    <property type="entry name" value="Bet v1-like"/>
    <property type="match status" value="1"/>
</dbReference>
<dbReference type="Proteomes" id="UP000279271">
    <property type="component" value="Unassembled WGS sequence"/>
</dbReference>
<evidence type="ECO:0000313" key="2">
    <source>
        <dbReference type="EMBL" id="JAT73461.1"/>
    </source>
</evidence>
<evidence type="ECO:0000256" key="1">
    <source>
        <dbReference type="SAM" id="MobiDB-lite"/>
    </source>
</evidence>
<feature type="compositionally biased region" description="Basic residues" evidence="1">
    <location>
        <begin position="355"/>
        <end position="369"/>
    </location>
</feature>
<sequence>MWSTAACMSPTVPTFEHGRQLRLLSGLAGERVFKHSVVGPRRCNLKRTIHASATTSGSTLVEEEVYMERFNGYRRQGDYTPFELIEYTDKAMQHEIVMPVAAGIEKCYSIWSDRLNWLQWFDMIEEVGFHEDDPSLVSAFYMYRWARTPYLEFYTTFKRTEAEPNRCILEEPVEGTPLVIAVLFQTVEEARAQASASGTVSNVLEGKEGGTVVTLRISYQLAVVLDEFAGQLAVYADVEEKLKACMVRMAAFIENVDEAALAECRGQDQTLITDGFPEQRARRGEVEAERQAAIAAHEARVESALEYVTQEGQVMQDEATAASEVAAEKAVVAQQAAQAEAAAAAAAAPVEVKKAPTKRGRKPKKKDGN</sequence>
<dbReference type="AlphaFoldDB" id="A0A1D2A300"/>
<gene>
    <name evidence="3" type="ORF">APUTEX25_000615</name>
    <name evidence="2" type="ORF">g.1420</name>
</gene>
<proteinExistence type="predicted"/>
<dbReference type="EMBL" id="QOKY01000182">
    <property type="protein sequence ID" value="RMZ54264.1"/>
    <property type="molecule type" value="Genomic_DNA"/>
</dbReference>
<reference evidence="3" key="3">
    <citation type="submission" date="2018-10" db="EMBL/GenBank/DDBJ databases">
        <authorList>
            <person name="Hovde B."/>
            <person name="Zhang X."/>
        </authorList>
    </citation>
    <scope>NUCLEOTIDE SEQUENCE [LARGE SCALE GENOMIC DNA]</scope>
    <source>
        <strain evidence="3">UTEX 25</strain>
    </source>
</reference>
<reference evidence="4" key="2">
    <citation type="journal article" date="2018" name="Algal Res.">
        <title>Characterization of plant carbon substrate utilization by Auxenochlorella protothecoides.</title>
        <authorList>
            <person name="Vogler B.W."/>
            <person name="Starkenburg S.R."/>
            <person name="Sudasinghe N."/>
            <person name="Schambach J.Y."/>
            <person name="Rollin J.A."/>
            <person name="Pattathil S."/>
            <person name="Barry A.N."/>
        </authorList>
    </citation>
    <scope>NUCLEOTIDE SEQUENCE [LARGE SCALE GENOMIC DNA]</scope>
    <source>
        <strain evidence="4">UTEX 25</strain>
    </source>
</reference>
<reference evidence="3" key="4">
    <citation type="submission" date="2018-11" db="EMBL/GenBank/DDBJ databases">
        <title>Characterization of plant carbon substrate utilization by Auxenochlorella protothecoides.</title>
        <authorList>
            <person name="Vogler B.W."/>
            <person name="Starkenburg S.R."/>
            <person name="Sudasinghe N."/>
            <person name="Schambach J.Y."/>
            <person name="Rollin J.A."/>
            <person name="Pattathil S."/>
            <person name="Barry A.N."/>
        </authorList>
    </citation>
    <scope>NUCLEOTIDE SEQUENCE [LARGE SCALE GENOMIC DNA]</scope>
    <source>
        <strain evidence="3">UTEX 25</strain>
    </source>
</reference>
<dbReference type="InterPro" id="IPR023393">
    <property type="entry name" value="START-like_dom_sf"/>
</dbReference>
<feature type="region of interest" description="Disordered" evidence="1">
    <location>
        <begin position="343"/>
        <end position="369"/>
    </location>
</feature>